<feature type="transmembrane region" description="Helical" evidence="7">
    <location>
        <begin position="340"/>
        <end position="361"/>
    </location>
</feature>
<name>A0ABV5W4K3_9BACL</name>
<dbReference type="InterPro" id="IPR001182">
    <property type="entry name" value="FtsW/RodA"/>
</dbReference>
<organism evidence="8 9">
    <name type="scientific">Paenibacillus hodogayensis</name>
    <dbReference type="NCBI Taxonomy" id="279208"/>
    <lineage>
        <taxon>Bacteria</taxon>
        <taxon>Bacillati</taxon>
        <taxon>Bacillota</taxon>
        <taxon>Bacilli</taxon>
        <taxon>Bacillales</taxon>
        <taxon>Paenibacillaceae</taxon>
        <taxon>Paenibacillus</taxon>
    </lineage>
</organism>
<keyword evidence="3" id="KW-0133">Cell shape</keyword>
<comment type="subcellular location">
    <subcellularLocation>
        <location evidence="1">Membrane</location>
        <topology evidence="1">Multi-pass membrane protein</topology>
    </subcellularLocation>
</comment>
<keyword evidence="6" id="KW-0175">Coiled coil</keyword>
<comment type="caution">
    <text evidence="8">The sequence shown here is derived from an EMBL/GenBank/DDBJ whole genome shotgun (WGS) entry which is preliminary data.</text>
</comment>
<evidence type="ECO:0000256" key="7">
    <source>
        <dbReference type="SAM" id="Phobius"/>
    </source>
</evidence>
<feature type="transmembrane region" description="Helical" evidence="7">
    <location>
        <begin position="143"/>
        <end position="161"/>
    </location>
</feature>
<dbReference type="InterPro" id="IPR047928">
    <property type="entry name" value="Perm_prefix_1"/>
</dbReference>
<evidence type="ECO:0000256" key="6">
    <source>
        <dbReference type="SAM" id="Coils"/>
    </source>
</evidence>
<dbReference type="NCBIfam" id="NF038403">
    <property type="entry name" value="perm_prefix_1"/>
    <property type="match status" value="1"/>
</dbReference>
<evidence type="ECO:0000313" key="8">
    <source>
        <dbReference type="EMBL" id="MFB9755485.1"/>
    </source>
</evidence>
<proteinExistence type="predicted"/>
<evidence type="ECO:0000256" key="5">
    <source>
        <dbReference type="ARBA" id="ARBA00023136"/>
    </source>
</evidence>
<feature type="transmembrane region" description="Helical" evidence="7">
    <location>
        <begin position="113"/>
        <end position="136"/>
    </location>
</feature>
<feature type="transmembrane region" description="Helical" evidence="7">
    <location>
        <begin position="81"/>
        <end position="101"/>
    </location>
</feature>
<evidence type="ECO:0000256" key="2">
    <source>
        <dbReference type="ARBA" id="ARBA00022692"/>
    </source>
</evidence>
<sequence length="441" mass="48691">MIRDHELVRRYLNAVCAQIRAREVHREIRSELEHHLEELIQERERVGESRDDAVRFAIGQMGDPVSVGKGLHQIHRPKTNWVLLIGVFVFAAIGIMAMYAVQEGLQNTRLGSAISLLKYSVTVMGGLLLVIALYFFDHRKLRNFSWVIYAATMGVMLIESWKSPVNGSLSYISLGPVNVDGVWIGTFLLVIAAAGILSDRERKPYFWPIVTFALLLAPSLLIAGSARLPCLLLYVVALYAMTGSLTRSWAKTTLHIALPVVLVATFSLVGYGPNALSFRLERFGAFWDPSRDPFGSGYVYNQIRLAWESAGWQGNGFAKPLPTLPHIHADYIFVYLGYNFGWLAAIGLGAAFAGYACWLIRSALRVRDRYGKILMVGIASLLGLQTGYSLLMSLGAVPLMSIPVPFISYGSSHFIAEMIAVGLALSVYRRKSMISGSALSA</sequence>
<gene>
    <name evidence="8" type="ORF">ACFFNY_28240</name>
</gene>
<keyword evidence="2 7" id="KW-0812">Transmembrane</keyword>
<evidence type="ECO:0000256" key="3">
    <source>
        <dbReference type="ARBA" id="ARBA00022960"/>
    </source>
</evidence>
<dbReference type="EMBL" id="JBHMAG010000018">
    <property type="protein sequence ID" value="MFB9755485.1"/>
    <property type="molecule type" value="Genomic_DNA"/>
</dbReference>
<keyword evidence="9" id="KW-1185">Reference proteome</keyword>
<feature type="transmembrane region" description="Helical" evidence="7">
    <location>
        <begin position="373"/>
        <end position="394"/>
    </location>
</feature>
<dbReference type="Pfam" id="PF01098">
    <property type="entry name" value="FTSW_RODA_SPOVE"/>
    <property type="match status" value="1"/>
</dbReference>
<feature type="transmembrane region" description="Helical" evidence="7">
    <location>
        <begin position="231"/>
        <end position="249"/>
    </location>
</feature>
<accession>A0ABV5W4K3</accession>
<protein>
    <submittedName>
        <fullName evidence="8">FtsW/RodA/SpoVE family cell cycle protein</fullName>
    </submittedName>
</protein>
<feature type="transmembrane region" description="Helical" evidence="7">
    <location>
        <begin position="205"/>
        <end position="225"/>
    </location>
</feature>
<evidence type="ECO:0000313" key="9">
    <source>
        <dbReference type="Proteomes" id="UP001589619"/>
    </source>
</evidence>
<feature type="transmembrane region" description="Helical" evidence="7">
    <location>
        <begin position="406"/>
        <end position="428"/>
    </location>
</feature>
<feature type="coiled-coil region" evidence="6">
    <location>
        <begin position="22"/>
        <end position="49"/>
    </location>
</feature>
<feature type="transmembrane region" description="Helical" evidence="7">
    <location>
        <begin position="256"/>
        <end position="273"/>
    </location>
</feature>
<feature type="transmembrane region" description="Helical" evidence="7">
    <location>
        <begin position="181"/>
        <end position="198"/>
    </location>
</feature>
<evidence type="ECO:0000256" key="1">
    <source>
        <dbReference type="ARBA" id="ARBA00004141"/>
    </source>
</evidence>
<reference evidence="8 9" key="1">
    <citation type="submission" date="2024-09" db="EMBL/GenBank/DDBJ databases">
        <authorList>
            <person name="Sun Q."/>
            <person name="Mori K."/>
        </authorList>
    </citation>
    <scope>NUCLEOTIDE SEQUENCE [LARGE SCALE GENOMIC DNA]</scope>
    <source>
        <strain evidence="8 9">JCM 12520</strain>
    </source>
</reference>
<dbReference type="PANTHER" id="PTHR30474">
    <property type="entry name" value="CELL CYCLE PROTEIN"/>
    <property type="match status" value="1"/>
</dbReference>
<dbReference type="Proteomes" id="UP001589619">
    <property type="component" value="Unassembled WGS sequence"/>
</dbReference>
<dbReference type="RefSeq" id="WP_344908527.1">
    <property type="nucleotide sequence ID" value="NZ_BAAAYO010000006.1"/>
</dbReference>
<evidence type="ECO:0000256" key="4">
    <source>
        <dbReference type="ARBA" id="ARBA00022989"/>
    </source>
</evidence>
<dbReference type="PANTHER" id="PTHR30474:SF1">
    <property type="entry name" value="PEPTIDOGLYCAN GLYCOSYLTRANSFERASE MRDB"/>
    <property type="match status" value="1"/>
</dbReference>
<keyword evidence="4 7" id="KW-1133">Transmembrane helix</keyword>
<keyword evidence="5 7" id="KW-0472">Membrane</keyword>